<dbReference type="EMBL" id="DTLS01000032">
    <property type="protein sequence ID" value="HGZ59793.1"/>
    <property type="molecule type" value="Genomic_DNA"/>
</dbReference>
<protein>
    <submittedName>
        <fullName evidence="1">DUF2877 domain-containing protein</fullName>
    </submittedName>
</protein>
<accession>A0A7J3SKF2</accession>
<reference evidence="1" key="1">
    <citation type="journal article" date="2020" name="mSystems">
        <title>Genome- and Community-Level Interaction Insights into Carbon Utilization and Element Cycling Functions of Hydrothermarchaeota in Hydrothermal Sediment.</title>
        <authorList>
            <person name="Zhou Z."/>
            <person name="Liu Y."/>
            <person name="Xu W."/>
            <person name="Pan J."/>
            <person name="Luo Z.H."/>
            <person name="Li M."/>
        </authorList>
    </citation>
    <scope>NUCLEOTIDE SEQUENCE [LARGE SCALE GENOMIC DNA]</scope>
    <source>
        <strain evidence="1">SpSt-885</strain>
    </source>
</reference>
<organism evidence="1">
    <name type="scientific">Fervidicoccus fontis</name>
    <dbReference type="NCBI Taxonomy" id="683846"/>
    <lineage>
        <taxon>Archaea</taxon>
        <taxon>Thermoproteota</taxon>
        <taxon>Thermoprotei</taxon>
        <taxon>Fervidicoccales</taxon>
        <taxon>Fervidicoccaceae</taxon>
        <taxon>Fervidicoccus</taxon>
    </lineage>
</organism>
<dbReference type="InterPro" id="IPR021530">
    <property type="entry name" value="AllH-like"/>
</dbReference>
<comment type="caution">
    <text evidence="1">The sequence shown here is derived from an EMBL/GenBank/DDBJ whole genome shotgun (WGS) entry which is preliminary data.</text>
</comment>
<dbReference type="Pfam" id="PF11392">
    <property type="entry name" value="AllH"/>
    <property type="match status" value="1"/>
</dbReference>
<sequence>MPAKRLTASFFGSLIPFFRGSSFSAEHVFRTTVYLRKKGGDDLVLISSHRWRSPFTINVYIEALNEEIRPGEIFVIDQKQLVGERVEIDLSQANLYLQKIPRMDGASGLEKDEVIYLSKFFSLLATAWNAFYRSVALERICEIRNETLSKKSISKIVGAGNGFTPSGDDFVSGLLASLSFARSSKARWKNSEFAIDDELLKRTTWASSQYIKLANSGIYDELTLENAIAIYRGDLKRAEELLLELARRGHDSGLYIWLGLITGLSILKFGEPITLNYICNRC</sequence>
<gene>
    <name evidence="1" type="ORF">ENW83_01110</name>
</gene>
<name>A0A7J3SKF2_9CREN</name>
<proteinExistence type="predicted"/>
<evidence type="ECO:0000313" key="1">
    <source>
        <dbReference type="EMBL" id="HGZ59793.1"/>
    </source>
</evidence>
<dbReference type="AlphaFoldDB" id="A0A7J3SKF2"/>